<gene>
    <name evidence="2" type="primary">LOC142176589</name>
</gene>
<evidence type="ECO:0000313" key="1">
    <source>
        <dbReference type="Proteomes" id="UP000790787"/>
    </source>
</evidence>
<sequence>MVTPLQAPEEIKGMIKETTIKMSIESGKALKELAHSIKTMTSPLSANKHVSNAKTAAKNLKSLLILGFWEDINLLEVILVAVVASILTDIVICVEEIADSVNELASLSHFSSKETKVDSSKKFNIEATQSRKIHATNVVFDSQHNVS</sequence>
<reference evidence="2" key="2">
    <citation type="submission" date="2025-08" db="UniProtKB">
        <authorList>
            <consortium name="RefSeq"/>
        </authorList>
    </citation>
    <scope>IDENTIFICATION</scope>
    <source>
        <tissue evidence="2">Leaf</tissue>
    </source>
</reference>
<reference evidence="1" key="1">
    <citation type="journal article" date="2014" name="Nat. Commun.">
        <title>The tobacco genome sequence and its comparison with those of tomato and potato.</title>
        <authorList>
            <person name="Sierro N."/>
            <person name="Battey J.N."/>
            <person name="Ouadi S."/>
            <person name="Bakaher N."/>
            <person name="Bovet L."/>
            <person name="Willig A."/>
            <person name="Goepfert S."/>
            <person name="Peitsch M.C."/>
            <person name="Ivanov N.V."/>
        </authorList>
    </citation>
    <scope>NUCLEOTIDE SEQUENCE [LARGE SCALE GENOMIC DNA]</scope>
</reference>
<dbReference type="RefSeq" id="XP_075100694.1">
    <property type="nucleotide sequence ID" value="XM_075244593.1"/>
</dbReference>
<dbReference type="Proteomes" id="UP000790787">
    <property type="component" value="Chromosome 3"/>
</dbReference>
<organism evidence="1 2">
    <name type="scientific">Nicotiana tabacum</name>
    <name type="common">Common tobacco</name>
    <dbReference type="NCBI Taxonomy" id="4097"/>
    <lineage>
        <taxon>Eukaryota</taxon>
        <taxon>Viridiplantae</taxon>
        <taxon>Streptophyta</taxon>
        <taxon>Embryophyta</taxon>
        <taxon>Tracheophyta</taxon>
        <taxon>Spermatophyta</taxon>
        <taxon>Magnoliopsida</taxon>
        <taxon>eudicotyledons</taxon>
        <taxon>Gunneridae</taxon>
        <taxon>Pentapetalae</taxon>
        <taxon>asterids</taxon>
        <taxon>lamiids</taxon>
        <taxon>Solanales</taxon>
        <taxon>Solanaceae</taxon>
        <taxon>Nicotianoideae</taxon>
        <taxon>Nicotianeae</taxon>
        <taxon>Nicotiana</taxon>
    </lineage>
</organism>
<protein>
    <submittedName>
        <fullName evidence="2">Aluminum-activated malate transporter 7-like</fullName>
    </submittedName>
</protein>
<evidence type="ECO:0000313" key="2">
    <source>
        <dbReference type="RefSeq" id="XP_075100694.1"/>
    </source>
</evidence>
<name>A0AC58TTZ4_TOBAC</name>
<accession>A0AC58TTZ4</accession>
<keyword evidence="1" id="KW-1185">Reference proteome</keyword>
<proteinExistence type="predicted"/>